<proteinExistence type="predicted"/>
<keyword evidence="5" id="KW-0539">Nucleus</keyword>
<dbReference type="InterPro" id="IPR046347">
    <property type="entry name" value="bZIP_sf"/>
</dbReference>
<keyword evidence="4" id="KW-0804">Transcription</keyword>
<evidence type="ECO:0000256" key="5">
    <source>
        <dbReference type="ARBA" id="ARBA00023242"/>
    </source>
</evidence>
<protein>
    <recommendedName>
        <fullName evidence="7">BZIP domain-containing protein</fullName>
    </recommendedName>
</protein>
<evidence type="ECO:0000256" key="2">
    <source>
        <dbReference type="ARBA" id="ARBA00023015"/>
    </source>
</evidence>
<dbReference type="AlphaFoldDB" id="A0A4Z0YVR9"/>
<keyword evidence="2" id="KW-0805">Transcription regulation</keyword>
<dbReference type="PROSITE" id="PS00036">
    <property type="entry name" value="BZIP_BASIC"/>
    <property type="match status" value="1"/>
</dbReference>
<keyword evidence="9" id="KW-1185">Reference proteome</keyword>
<evidence type="ECO:0000256" key="3">
    <source>
        <dbReference type="ARBA" id="ARBA00023125"/>
    </source>
</evidence>
<feature type="domain" description="BZIP" evidence="7">
    <location>
        <begin position="168"/>
        <end position="224"/>
    </location>
</feature>
<evidence type="ECO:0000313" key="8">
    <source>
        <dbReference type="EMBL" id="TGJ84008.1"/>
    </source>
</evidence>
<dbReference type="PRINTS" id="PR00043">
    <property type="entry name" value="LEUZIPPRJUN"/>
</dbReference>
<dbReference type="GO" id="GO:0003677">
    <property type="term" value="F:DNA binding"/>
    <property type="evidence" value="ECO:0007669"/>
    <property type="project" value="UniProtKB-KW"/>
</dbReference>
<sequence>MMTGRVYVDQRLEDNTCDLNLPLYCALSESEESPTLELSWAHPARDMRYGPGQNMRSPARETWADSADLEPYIPTDINFNSRFELDSDLEGSASFAQGRMDERSTGDLTPLNTAGFISDQQNFGAEAVPDGNEAYEATSNGPSPVSTVSPSKSATTPKDSIGASEVHRERNRVAARKCRQKAKHNFTGLQRREKELNRQNKLLHNHVGGLRDEILDLKNEILQHSDCNSSVIQNYIANAARRQLG</sequence>
<feature type="compositionally biased region" description="Low complexity" evidence="6">
    <location>
        <begin position="138"/>
        <end position="157"/>
    </location>
</feature>
<evidence type="ECO:0000256" key="4">
    <source>
        <dbReference type="ARBA" id="ARBA00023163"/>
    </source>
</evidence>
<organism evidence="8 9">
    <name type="scientific">Xylaria hypoxylon</name>
    <dbReference type="NCBI Taxonomy" id="37992"/>
    <lineage>
        <taxon>Eukaryota</taxon>
        <taxon>Fungi</taxon>
        <taxon>Dikarya</taxon>
        <taxon>Ascomycota</taxon>
        <taxon>Pezizomycotina</taxon>
        <taxon>Sordariomycetes</taxon>
        <taxon>Xylariomycetidae</taxon>
        <taxon>Xylariales</taxon>
        <taxon>Xylariaceae</taxon>
        <taxon>Xylaria</taxon>
    </lineage>
</organism>
<dbReference type="GO" id="GO:0005634">
    <property type="term" value="C:nucleus"/>
    <property type="evidence" value="ECO:0007669"/>
    <property type="project" value="UniProtKB-SubCell"/>
</dbReference>
<keyword evidence="3" id="KW-0238">DNA-binding</keyword>
<dbReference type="Proteomes" id="UP000297716">
    <property type="component" value="Unassembled WGS sequence"/>
</dbReference>
<dbReference type="InterPro" id="IPR002112">
    <property type="entry name" value="Leuzip_Jun"/>
</dbReference>
<evidence type="ECO:0000256" key="6">
    <source>
        <dbReference type="SAM" id="MobiDB-lite"/>
    </source>
</evidence>
<dbReference type="Gene3D" id="1.20.5.170">
    <property type="match status" value="1"/>
</dbReference>
<comment type="caution">
    <text evidence="8">The sequence shown here is derived from an EMBL/GenBank/DDBJ whole genome shotgun (WGS) entry which is preliminary data.</text>
</comment>
<dbReference type="InterPro" id="IPR004827">
    <property type="entry name" value="bZIP"/>
</dbReference>
<accession>A0A4Z0YVR9</accession>
<dbReference type="SUPFAM" id="SSF57959">
    <property type="entry name" value="Leucine zipper domain"/>
    <property type="match status" value="1"/>
</dbReference>
<dbReference type="InterPro" id="IPR051027">
    <property type="entry name" value="bZIP_transcription_factors"/>
</dbReference>
<dbReference type="CDD" id="cd14687">
    <property type="entry name" value="bZIP_ATF2"/>
    <property type="match status" value="1"/>
</dbReference>
<evidence type="ECO:0000256" key="1">
    <source>
        <dbReference type="ARBA" id="ARBA00004123"/>
    </source>
</evidence>
<gene>
    <name evidence="8" type="ORF">E0Z10_g4763</name>
</gene>
<reference evidence="8 9" key="1">
    <citation type="submission" date="2019-03" db="EMBL/GenBank/DDBJ databases">
        <title>Draft genome sequence of Xylaria hypoxylon DSM 108379, a ubiquitous saprotrophic-parasitic fungi on hardwood.</title>
        <authorList>
            <person name="Buettner E."/>
            <person name="Leonhardt S."/>
            <person name="Gebauer A.M."/>
            <person name="Liers C."/>
            <person name="Hofrichter M."/>
            <person name="Kellner H."/>
        </authorList>
    </citation>
    <scope>NUCLEOTIDE SEQUENCE [LARGE SCALE GENOMIC DNA]</scope>
    <source>
        <strain evidence="8 9">DSM 108379</strain>
    </source>
</reference>
<dbReference type="GO" id="GO:0003700">
    <property type="term" value="F:DNA-binding transcription factor activity"/>
    <property type="evidence" value="ECO:0007669"/>
    <property type="project" value="InterPro"/>
</dbReference>
<dbReference type="PANTHER" id="PTHR19304">
    <property type="entry name" value="CYCLIC-AMP RESPONSE ELEMENT BINDING PROTEIN"/>
    <property type="match status" value="1"/>
</dbReference>
<dbReference type="STRING" id="37992.A0A4Z0YVR9"/>
<dbReference type="EMBL" id="SKBN01000078">
    <property type="protein sequence ID" value="TGJ84008.1"/>
    <property type="molecule type" value="Genomic_DNA"/>
</dbReference>
<feature type="region of interest" description="Disordered" evidence="6">
    <location>
        <begin position="132"/>
        <end position="169"/>
    </location>
</feature>
<evidence type="ECO:0000313" key="9">
    <source>
        <dbReference type="Proteomes" id="UP000297716"/>
    </source>
</evidence>
<comment type="subcellular location">
    <subcellularLocation>
        <location evidence="1">Nucleus</location>
    </subcellularLocation>
</comment>
<dbReference type="Pfam" id="PF00170">
    <property type="entry name" value="bZIP_1"/>
    <property type="match status" value="1"/>
</dbReference>
<dbReference type="SMART" id="SM00338">
    <property type="entry name" value="BRLZ"/>
    <property type="match status" value="1"/>
</dbReference>
<dbReference type="OrthoDB" id="295274at2759"/>
<dbReference type="PROSITE" id="PS50217">
    <property type="entry name" value="BZIP"/>
    <property type="match status" value="1"/>
</dbReference>
<name>A0A4Z0YVR9_9PEZI</name>
<evidence type="ECO:0000259" key="7">
    <source>
        <dbReference type="PROSITE" id="PS50217"/>
    </source>
</evidence>